<keyword evidence="1" id="KW-0732">Signal</keyword>
<feature type="chain" id="PRO_5025510906" evidence="1">
    <location>
        <begin position="29"/>
        <end position="118"/>
    </location>
</feature>
<dbReference type="RefSeq" id="WP_173264588.1">
    <property type="nucleotide sequence ID" value="NZ_BLLG01000007.1"/>
</dbReference>
<dbReference type="Proteomes" id="UP000484988">
    <property type="component" value="Unassembled WGS sequence"/>
</dbReference>
<evidence type="ECO:0000313" key="3">
    <source>
        <dbReference type="Proteomes" id="UP000484988"/>
    </source>
</evidence>
<dbReference type="EMBL" id="BLLG01000007">
    <property type="protein sequence ID" value="GFH36731.1"/>
    <property type="molecule type" value="Genomic_DNA"/>
</dbReference>
<evidence type="ECO:0000256" key="1">
    <source>
        <dbReference type="SAM" id="SignalP"/>
    </source>
</evidence>
<sequence length="118" mass="13525">MRRRIVAALSAGVAGLALGVMPATGSYAASQVTADRGCSDWRGGGCGHYDNHRDYRHHDRYYDNGYYDNGYYDNGYYDNGYYDNGYYDNRYYHDGYEGGGYSGDRYHHDGSYRSFHAW</sequence>
<keyword evidence="3" id="KW-1185">Reference proteome</keyword>
<comment type="caution">
    <text evidence="2">The sequence shown here is derived from an EMBL/GenBank/DDBJ whole genome shotgun (WGS) entry which is preliminary data.</text>
</comment>
<accession>A0A6A0AWK5</accession>
<evidence type="ECO:0000313" key="2">
    <source>
        <dbReference type="EMBL" id="GFH36731.1"/>
    </source>
</evidence>
<gene>
    <name evidence="2" type="ORF">SCWH03_29630</name>
</gene>
<name>A0A6A0AWK5_9ACTN</name>
<feature type="signal peptide" evidence="1">
    <location>
        <begin position="1"/>
        <end position="28"/>
    </location>
</feature>
<dbReference type="AlphaFoldDB" id="A0A6A0AWK5"/>
<organism evidence="2 3">
    <name type="scientific">Streptomyces pacificus</name>
    <dbReference type="NCBI Taxonomy" id="2705029"/>
    <lineage>
        <taxon>Bacteria</taxon>
        <taxon>Bacillati</taxon>
        <taxon>Actinomycetota</taxon>
        <taxon>Actinomycetes</taxon>
        <taxon>Kitasatosporales</taxon>
        <taxon>Streptomycetaceae</taxon>
        <taxon>Streptomyces</taxon>
    </lineage>
</organism>
<proteinExistence type="predicted"/>
<reference evidence="2 3" key="1">
    <citation type="submission" date="2020-02" db="EMBL/GenBank/DDBJ databases">
        <title>Whole Genome Shotgun Sequence of Streptomyces sp. strain CWH03.</title>
        <authorList>
            <person name="Dohra H."/>
            <person name="Kodani S."/>
            <person name="Yamamura H."/>
        </authorList>
    </citation>
    <scope>NUCLEOTIDE SEQUENCE [LARGE SCALE GENOMIC DNA]</scope>
    <source>
        <strain evidence="2 3">CWH03</strain>
    </source>
</reference>
<protein>
    <submittedName>
        <fullName evidence="2">Uncharacterized protein</fullName>
    </submittedName>
</protein>